<protein>
    <submittedName>
        <fullName evidence="1">Unnamed protein product</fullName>
    </submittedName>
</protein>
<gene>
    <name evidence="1" type="ORF">Amon02_000431600</name>
</gene>
<organism evidence="1 2">
    <name type="scientific">Ambrosiozyma monospora</name>
    <name type="common">Yeast</name>
    <name type="synonym">Endomycopsis monosporus</name>
    <dbReference type="NCBI Taxonomy" id="43982"/>
    <lineage>
        <taxon>Eukaryota</taxon>
        <taxon>Fungi</taxon>
        <taxon>Dikarya</taxon>
        <taxon>Ascomycota</taxon>
        <taxon>Saccharomycotina</taxon>
        <taxon>Pichiomycetes</taxon>
        <taxon>Pichiales</taxon>
        <taxon>Pichiaceae</taxon>
        <taxon>Ambrosiozyma</taxon>
    </lineage>
</organism>
<dbReference type="EMBL" id="BSXS01002926">
    <property type="protein sequence ID" value="GME80161.1"/>
    <property type="molecule type" value="Genomic_DNA"/>
</dbReference>
<proteinExistence type="predicted"/>
<name>A0ACB5T3A1_AMBMO</name>
<evidence type="ECO:0000313" key="1">
    <source>
        <dbReference type="EMBL" id="GME80161.1"/>
    </source>
</evidence>
<keyword evidence="2" id="KW-1185">Reference proteome</keyword>
<dbReference type="Proteomes" id="UP001165064">
    <property type="component" value="Unassembled WGS sequence"/>
</dbReference>
<reference evidence="1" key="1">
    <citation type="submission" date="2023-04" db="EMBL/GenBank/DDBJ databases">
        <title>Ambrosiozyma monospora NBRC 10751.</title>
        <authorList>
            <person name="Ichikawa N."/>
            <person name="Sato H."/>
            <person name="Tonouchi N."/>
        </authorList>
    </citation>
    <scope>NUCLEOTIDE SEQUENCE</scope>
    <source>
        <strain evidence="1">NBRC 10751</strain>
    </source>
</reference>
<accession>A0ACB5T3A1</accession>
<comment type="caution">
    <text evidence="1">The sequence shown here is derived from an EMBL/GenBank/DDBJ whole genome shotgun (WGS) entry which is preliminary data.</text>
</comment>
<sequence length="71" mass="8117">MWGQDRIQDSRGTCPIPIKIDHEFSRDPKIQIREICQQFAGDRRLNFVTSSDAHGPSVKIIMIDSRTETSS</sequence>
<evidence type="ECO:0000313" key="2">
    <source>
        <dbReference type="Proteomes" id="UP001165064"/>
    </source>
</evidence>